<dbReference type="GO" id="GO:0030246">
    <property type="term" value="F:carbohydrate binding"/>
    <property type="evidence" value="ECO:0007669"/>
    <property type="project" value="UniProtKB-ARBA"/>
</dbReference>
<name>A0A3A1WKQ5_9HYPH</name>
<dbReference type="InterPro" id="IPR028082">
    <property type="entry name" value="Peripla_BP_I"/>
</dbReference>
<keyword evidence="3 4" id="KW-0732">Signal</keyword>
<evidence type="ECO:0000256" key="2">
    <source>
        <dbReference type="ARBA" id="ARBA00007639"/>
    </source>
</evidence>
<dbReference type="InterPro" id="IPR025997">
    <property type="entry name" value="SBP_2_dom"/>
</dbReference>
<dbReference type="Gene3D" id="3.40.50.2300">
    <property type="match status" value="2"/>
</dbReference>
<evidence type="ECO:0000259" key="5">
    <source>
        <dbReference type="Pfam" id="PF13407"/>
    </source>
</evidence>
<keyword evidence="7" id="KW-1185">Reference proteome</keyword>
<dbReference type="CDD" id="cd19973">
    <property type="entry name" value="PBP1_ABC_sugar_binding-like"/>
    <property type="match status" value="1"/>
</dbReference>
<dbReference type="EMBL" id="QYRN01000005">
    <property type="protein sequence ID" value="RIY00892.1"/>
    <property type="molecule type" value="Genomic_DNA"/>
</dbReference>
<dbReference type="PANTHER" id="PTHR46847:SF1">
    <property type="entry name" value="D-ALLOSE-BINDING PERIPLASMIC PROTEIN-RELATED"/>
    <property type="match status" value="1"/>
</dbReference>
<comment type="caution">
    <text evidence="6">The sequence shown here is derived from an EMBL/GenBank/DDBJ whole genome shotgun (WGS) entry which is preliminary data.</text>
</comment>
<protein>
    <submittedName>
        <fullName evidence="6">Sugar ABC transporter substrate-binding protein</fullName>
    </submittedName>
</protein>
<dbReference type="AlphaFoldDB" id="A0A3A1WKQ5"/>
<evidence type="ECO:0000256" key="3">
    <source>
        <dbReference type="ARBA" id="ARBA00022729"/>
    </source>
</evidence>
<dbReference type="Proteomes" id="UP000265750">
    <property type="component" value="Unassembled WGS sequence"/>
</dbReference>
<feature type="signal peptide" evidence="4">
    <location>
        <begin position="1"/>
        <end position="38"/>
    </location>
</feature>
<evidence type="ECO:0000313" key="6">
    <source>
        <dbReference type="EMBL" id="RIY00892.1"/>
    </source>
</evidence>
<feature type="chain" id="PRO_5017400709" evidence="4">
    <location>
        <begin position="39"/>
        <end position="355"/>
    </location>
</feature>
<dbReference type="PANTHER" id="PTHR46847">
    <property type="entry name" value="D-ALLOSE-BINDING PERIPLASMIC PROTEIN-RELATED"/>
    <property type="match status" value="1"/>
</dbReference>
<organism evidence="6 7">
    <name type="scientific">Aureimonas flava</name>
    <dbReference type="NCBI Taxonomy" id="2320271"/>
    <lineage>
        <taxon>Bacteria</taxon>
        <taxon>Pseudomonadati</taxon>
        <taxon>Pseudomonadota</taxon>
        <taxon>Alphaproteobacteria</taxon>
        <taxon>Hyphomicrobiales</taxon>
        <taxon>Aurantimonadaceae</taxon>
        <taxon>Aureimonas</taxon>
    </lineage>
</organism>
<gene>
    <name evidence="6" type="ORF">D3218_10845</name>
</gene>
<evidence type="ECO:0000256" key="4">
    <source>
        <dbReference type="SAM" id="SignalP"/>
    </source>
</evidence>
<evidence type="ECO:0000256" key="1">
    <source>
        <dbReference type="ARBA" id="ARBA00004196"/>
    </source>
</evidence>
<sequence length="355" mass="36649">MMGVASSFGRCFLQLRRFLASAALGALGLAAMTAGASAQSPMTVCLITKTDTNPFFVKMKEGAEAKAKELGINLQSYAGRVDGDSDSQVQAIESCIAAGAKGILIAASDTKGIVPSVQKARDAGLIVIALDTPLEPLNAADATFATDNFEAGVLIGQWAKAKMGAEAENARIAFLDLTPQQPSVAVLRDQGFMQGFGIDVKNKDVVGDEDDKRIVGHDVTNGNEEGGRQAMENLLQKDPTVNLVYTINEPAAAGAYEALKGLGLADKVTIVSVDGGCPGIANVKDGVIGATSMQYPLKMASMGVEAVKTFAESGAKPEASAGLEITNTGVDLVTDQPVDGVTSMDTEAAAKACWG</sequence>
<dbReference type="Pfam" id="PF13407">
    <property type="entry name" value="Peripla_BP_4"/>
    <property type="match status" value="1"/>
</dbReference>
<comment type="subcellular location">
    <subcellularLocation>
        <location evidence="1">Cell envelope</location>
    </subcellularLocation>
</comment>
<dbReference type="GO" id="GO:0030313">
    <property type="term" value="C:cell envelope"/>
    <property type="evidence" value="ECO:0007669"/>
    <property type="project" value="UniProtKB-SubCell"/>
</dbReference>
<feature type="domain" description="Periplasmic binding protein" evidence="5">
    <location>
        <begin position="46"/>
        <end position="312"/>
    </location>
</feature>
<dbReference type="SUPFAM" id="SSF53822">
    <property type="entry name" value="Periplasmic binding protein-like I"/>
    <property type="match status" value="1"/>
</dbReference>
<comment type="similarity">
    <text evidence="2">Belongs to the bacterial solute-binding protein 2 family.</text>
</comment>
<accession>A0A3A1WKQ5</accession>
<reference evidence="7" key="1">
    <citation type="submission" date="2018-09" db="EMBL/GenBank/DDBJ databases">
        <authorList>
            <person name="Tuo L."/>
        </authorList>
    </citation>
    <scope>NUCLEOTIDE SEQUENCE [LARGE SCALE GENOMIC DNA]</scope>
    <source>
        <strain evidence="7">M2BS4Y-1</strain>
    </source>
</reference>
<dbReference type="OrthoDB" id="4827464at2"/>
<proteinExistence type="inferred from homology"/>
<evidence type="ECO:0000313" key="7">
    <source>
        <dbReference type="Proteomes" id="UP000265750"/>
    </source>
</evidence>